<accession>A0A2K2CRR4</accession>
<reference evidence="2" key="3">
    <citation type="submission" date="2018-08" db="UniProtKB">
        <authorList>
            <consortium name="EnsemblPlants"/>
        </authorList>
    </citation>
    <scope>IDENTIFICATION</scope>
    <source>
        <strain evidence="2">cv. Bd21</strain>
    </source>
</reference>
<evidence type="ECO:0000313" key="1">
    <source>
        <dbReference type="EMBL" id="PNT64710.1"/>
    </source>
</evidence>
<dbReference type="InParanoid" id="A0A2K2CRR4"/>
<dbReference type="EMBL" id="CM000883">
    <property type="protein sequence ID" value="PNT64710.1"/>
    <property type="molecule type" value="Genomic_DNA"/>
</dbReference>
<keyword evidence="3" id="KW-1185">Reference proteome</keyword>
<sequence length="29" mass="3254">MEILTLKASLASIEDPCQGKRCRAHTPQR</sequence>
<evidence type="ECO:0000313" key="2">
    <source>
        <dbReference type="EnsemblPlants" id="PNT64710"/>
    </source>
</evidence>
<dbReference type="Proteomes" id="UP000008810">
    <property type="component" value="Chromosome 4"/>
</dbReference>
<dbReference type="EnsemblPlants" id="PNT64710">
    <property type="protein sequence ID" value="PNT64710"/>
    <property type="gene ID" value="BRADI_4g31925v3"/>
</dbReference>
<proteinExistence type="predicted"/>
<gene>
    <name evidence="1" type="ORF">BRADI_4g31925v3</name>
</gene>
<reference evidence="1 2" key="1">
    <citation type="journal article" date="2010" name="Nature">
        <title>Genome sequencing and analysis of the model grass Brachypodium distachyon.</title>
        <authorList>
            <consortium name="International Brachypodium Initiative"/>
        </authorList>
    </citation>
    <scope>NUCLEOTIDE SEQUENCE [LARGE SCALE GENOMIC DNA]</scope>
    <source>
        <strain evidence="1 2">Bd21</strain>
    </source>
</reference>
<dbReference type="AlphaFoldDB" id="A0A2K2CRR4"/>
<organism evidence="1">
    <name type="scientific">Brachypodium distachyon</name>
    <name type="common">Purple false brome</name>
    <name type="synonym">Trachynia distachya</name>
    <dbReference type="NCBI Taxonomy" id="15368"/>
    <lineage>
        <taxon>Eukaryota</taxon>
        <taxon>Viridiplantae</taxon>
        <taxon>Streptophyta</taxon>
        <taxon>Embryophyta</taxon>
        <taxon>Tracheophyta</taxon>
        <taxon>Spermatophyta</taxon>
        <taxon>Magnoliopsida</taxon>
        <taxon>Liliopsida</taxon>
        <taxon>Poales</taxon>
        <taxon>Poaceae</taxon>
        <taxon>BOP clade</taxon>
        <taxon>Pooideae</taxon>
        <taxon>Stipodae</taxon>
        <taxon>Brachypodieae</taxon>
        <taxon>Brachypodium</taxon>
    </lineage>
</organism>
<evidence type="ECO:0000313" key="3">
    <source>
        <dbReference type="Proteomes" id="UP000008810"/>
    </source>
</evidence>
<name>A0A2K2CRR4_BRADI</name>
<dbReference type="Gramene" id="PNT64710">
    <property type="protein sequence ID" value="PNT64710"/>
    <property type="gene ID" value="BRADI_4g31925v3"/>
</dbReference>
<protein>
    <submittedName>
        <fullName evidence="1 2">Uncharacterized protein</fullName>
    </submittedName>
</protein>
<reference evidence="1" key="2">
    <citation type="submission" date="2017-06" db="EMBL/GenBank/DDBJ databases">
        <title>WGS assembly of Brachypodium distachyon.</title>
        <authorList>
            <consortium name="The International Brachypodium Initiative"/>
            <person name="Lucas S."/>
            <person name="Harmon-Smith M."/>
            <person name="Lail K."/>
            <person name="Tice H."/>
            <person name="Grimwood J."/>
            <person name="Bruce D."/>
            <person name="Barry K."/>
            <person name="Shu S."/>
            <person name="Lindquist E."/>
            <person name="Wang M."/>
            <person name="Pitluck S."/>
            <person name="Vogel J.P."/>
            <person name="Garvin D.F."/>
            <person name="Mockler T.C."/>
            <person name="Schmutz J."/>
            <person name="Rokhsar D."/>
            <person name="Bevan M.W."/>
        </authorList>
    </citation>
    <scope>NUCLEOTIDE SEQUENCE</scope>
    <source>
        <strain evidence="1">Bd21</strain>
    </source>
</reference>